<dbReference type="AlphaFoldDB" id="A0A5N6JTN4"/>
<dbReference type="EMBL" id="VIGI01000013">
    <property type="protein sequence ID" value="KAB8292433.1"/>
    <property type="molecule type" value="Genomic_DNA"/>
</dbReference>
<gene>
    <name evidence="1" type="ORF">EYC80_008159</name>
</gene>
<name>A0A5N6JTN4_MONLA</name>
<reference evidence="1 2" key="1">
    <citation type="submission" date="2019-06" db="EMBL/GenBank/DDBJ databases">
        <title>Genome Sequence of the Brown Rot Fungal Pathogen Monilinia laxa.</title>
        <authorList>
            <person name="De Miccolis Angelini R.M."/>
            <person name="Landi L."/>
            <person name="Abate D."/>
            <person name="Pollastro S."/>
            <person name="Romanazzi G."/>
            <person name="Faretra F."/>
        </authorList>
    </citation>
    <scope>NUCLEOTIDE SEQUENCE [LARGE SCALE GENOMIC DNA]</scope>
    <source>
        <strain evidence="1 2">Mlax316</strain>
    </source>
</reference>
<accession>A0A5N6JTN4</accession>
<organism evidence="1 2">
    <name type="scientific">Monilinia laxa</name>
    <name type="common">Brown rot fungus</name>
    <name type="synonym">Sclerotinia laxa</name>
    <dbReference type="NCBI Taxonomy" id="61186"/>
    <lineage>
        <taxon>Eukaryota</taxon>
        <taxon>Fungi</taxon>
        <taxon>Dikarya</taxon>
        <taxon>Ascomycota</taxon>
        <taxon>Pezizomycotina</taxon>
        <taxon>Leotiomycetes</taxon>
        <taxon>Helotiales</taxon>
        <taxon>Sclerotiniaceae</taxon>
        <taxon>Monilinia</taxon>
    </lineage>
</organism>
<proteinExistence type="predicted"/>
<evidence type="ECO:0000313" key="2">
    <source>
        <dbReference type="Proteomes" id="UP000326757"/>
    </source>
</evidence>
<keyword evidence="2" id="KW-1185">Reference proteome</keyword>
<sequence length="128" mass="14660">MTDQVINIYRSNFQLLKSMIHVSILHHICMPIYTKRVGWKQLIGPAFVSSIAVSSLQEQVRFPTNITLDQFMFWAVTGVCRGQKAKKVMGVKKHKEAILTTMPYLPSDHRCAGRGPCVRRQIKQLMVM</sequence>
<evidence type="ECO:0000313" key="1">
    <source>
        <dbReference type="EMBL" id="KAB8292433.1"/>
    </source>
</evidence>
<comment type="caution">
    <text evidence="1">The sequence shown here is derived from an EMBL/GenBank/DDBJ whole genome shotgun (WGS) entry which is preliminary data.</text>
</comment>
<dbReference type="Proteomes" id="UP000326757">
    <property type="component" value="Unassembled WGS sequence"/>
</dbReference>
<protein>
    <submittedName>
        <fullName evidence="1">Uncharacterized protein</fullName>
    </submittedName>
</protein>